<protein>
    <submittedName>
        <fullName evidence="1">LgrC protein</fullName>
    </submittedName>
</protein>
<comment type="caution">
    <text evidence="1">The sequence shown here is derived from an EMBL/GenBank/DDBJ whole genome shotgun (WGS) entry which is preliminary data.</text>
</comment>
<organism evidence="1 2">
    <name type="scientific">Symbiodinium pilosum</name>
    <name type="common">Dinoflagellate</name>
    <dbReference type="NCBI Taxonomy" id="2952"/>
    <lineage>
        <taxon>Eukaryota</taxon>
        <taxon>Sar</taxon>
        <taxon>Alveolata</taxon>
        <taxon>Dinophyceae</taxon>
        <taxon>Suessiales</taxon>
        <taxon>Symbiodiniaceae</taxon>
        <taxon>Symbiodinium</taxon>
    </lineage>
</organism>
<feature type="non-terminal residue" evidence="1">
    <location>
        <position position="1"/>
    </location>
</feature>
<proteinExistence type="predicted"/>
<dbReference type="InterPro" id="IPR011004">
    <property type="entry name" value="Trimer_LpxA-like_sf"/>
</dbReference>
<dbReference type="AlphaFoldDB" id="A0A812IVL7"/>
<accession>A0A812IVL7</accession>
<sequence length="72" mass="7530">VVAYDLVSVGELATVHGPRHLTAVSYGRRSMRLNTVAVGAGAYVGPNCTLEPGCRVVDGAYVEPLSSVREGQ</sequence>
<evidence type="ECO:0000313" key="1">
    <source>
        <dbReference type="EMBL" id="CAE7182769.1"/>
    </source>
</evidence>
<dbReference type="OrthoDB" id="3633556at2759"/>
<feature type="non-terminal residue" evidence="1">
    <location>
        <position position="72"/>
    </location>
</feature>
<dbReference type="SUPFAM" id="SSF51161">
    <property type="entry name" value="Trimeric LpxA-like enzymes"/>
    <property type="match status" value="1"/>
</dbReference>
<dbReference type="Gene3D" id="2.160.10.10">
    <property type="entry name" value="Hexapeptide repeat proteins"/>
    <property type="match status" value="1"/>
</dbReference>
<reference evidence="1" key="1">
    <citation type="submission" date="2021-02" db="EMBL/GenBank/DDBJ databases">
        <authorList>
            <person name="Dougan E. K."/>
            <person name="Rhodes N."/>
            <person name="Thang M."/>
            <person name="Chan C."/>
        </authorList>
    </citation>
    <scope>NUCLEOTIDE SEQUENCE</scope>
</reference>
<dbReference type="Proteomes" id="UP000649617">
    <property type="component" value="Unassembled WGS sequence"/>
</dbReference>
<gene>
    <name evidence="1" type="primary">lgrC</name>
    <name evidence="1" type="ORF">SPIL2461_LOCUS1155</name>
</gene>
<dbReference type="EMBL" id="CAJNIZ010001098">
    <property type="protein sequence ID" value="CAE7182769.1"/>
    <property type="molecule type" value="Genomic_DNA"/>
</dbReference>
<evidence type="ECO:0000313" key="2">
    <source>
        <dbReference type="Proteomes" id="UP000649617"/>
    </source>
</evidence>
<keyword evidence="2" id="KW-1185">Reference proteome</keyword>
<name>A0A812IVL7_SYMPI</name>